<keyword evidence="4 7" id="KW-0378">Hydrolase</keyword>
<dbReference type="GO" id="GO:0004252">
    <property type="term" value="F:serine-type endopeptidase activity"/>
    <property type="evidence" value="ECO:0007669"/>
    <property type="project" value="UniProtKB-UniRule"/>
</dbReference>
<dbReference type="Gene3D" id="2.60.40.2310">
    <property type="match status" value="1"/>
</dbReference>
<dbReference type="PROSITE" id="PS00138">
    <property type="entry name" value="SUBTILASE_SER"/>
    <property type="match status" value="1"/>
</dbReference>
<comment type="similarity">
    <text evidence="1 7">Belongs to the peptidase S8 family.</text>
</comment>
<dbReference type="PROSITE" id="PS51892">
    <property type="entry name" value="SUBTILASE"/>
    <property type="match status" value="1"/>
</dbReference>
<dbReference type="CDD" id="cd02120">
    <property type="entry name" value="PA_subtilisin_like"/>
    <property type="match status" value="1"/>
</dbReference>
<dbReference type="InterPro" id="IPR010259">
    <property type="entry name" value="S8pro/Inhibitor_I9"/>
</dbReference>
<dbReference type="PRINTS" id="PR00723">
    <property type="entry name" value="SUBTILISIN"/>
</dbReference>
<feature type="active site" description="Charge relay system" evidence="6 7">
    <location>
        <position position="107"/>
    </location>
</feature>
<dbReference type="InterPro" id="IPR045051">
    <property type="entry name" value="SBT"/>
</dbReference>
<evidence type="ECO:0000256" key="6">
    <source>
        <dbReference type="PIRSR" id="PIRSR615500-1"/>
    </source>
</evidence>
<feature type="active site" description="Charge relay system" evidence="6 7">
    <location>
        <position position="166"/>
    </location>
</feature>
<evidence type="ECO:0000259" key="9">
    <source>
        <dbReference type="Pfam" id="PF05922"/>
    </source>
</evidence>
<feature type="domain" description="Peptidase S8/S53" evidence="8">
    <location>
        <begin position="99"/>
        <end position="511"/>
    </location>
</feature>
<keyword evidence="3" id="KW-0732">Signal</keyword>
<sequence length="685" mass="72299">MGHQPPPPSTAQGWFAEAKYLSILDQVLEGCSSRESLVYSYTSFAGLAANLTEKEKGKLAGVEGVVSVFESKILKPLTTRSWDFLGFYQNVRRVPASESDVVVGMIDTGIWPESEAFSDEGFGPPPPKWKGGCVNFVCNNKVIGARYYNQFGGGGYEATPRDFEGHGTHTASTAAGREVPASLYGVAGGVARGAVPSARVAVYKVCWSFGCFGADILAAFDDAIADGVDVISASLGGYSADDYFEDPIAIGAFHAMKKGILTSAAGGNAGPGRGTVSNVAPWMLVSAASSTDRHIIDKLILKNSNYIVGASINTFGSDKKLYPITYFGNASSPSCDQLEAKMVKGKIVVCGQMTDGSGPLNAGAKGAIIFFNLTDFSIAFPLPALVVNSTVGDQLIQNVLADIRKSEAVHDSKAPVVGSFSSRGPNTITPAILKPDLSAPGIDILAAWSGAASMSLYQYDPRRVNYNIISGTSMACPHVTGAAAYVKSFHPQWSPAAIMSALITTASPMNPSLHPDAELAYGSGQVNPVAARDPGLIYDAAEADYVKMLCDQGYNETQIQLITGDLSSCPGTKLGSPGDLNYPSMAYYVPPNQSFAAGFNRTVTNVGDAATARYAATVNAGGGLRVTVTPGVLRFRRLNEQKKFEVTVWGGPLEVNGIVSAYVTWSDGKHRVRSVVTVFTDYSKD</sequence>
<dbReference type="InterPro" id="IPR023828">
    <property type="entry name" value="Peptidase_S8_Ser-AS"/>
</dbReference>
<dbReference type="InterPro" id="IPR015500">
    <property type="entry name" value="Peptidase_S8_subtilisin-rel"/>
</dbReference>
<evidence type="ECO:0000313" key="12">
    <source>
        <dbReference type="Proteomes" id="UP000734854"/>
    </source>
</evidence>
<gene>
    <name evidence="11" type="ORF">ZIOFF_029746</name>
</gene>
<feature type="domain" description="Subtilisin-like protease fibronectin type-III" evidence="10">
    <location>
        <begin position="579"/>
        <end position="678"/>
    </location>
</feature>
<name>A0A8J5H209_ZINOF</name>
<evidence type="ECO:0000256" key="2">
    <source>
        <dbReference type="ARBA" id="ARBA00022670"/>
    </source>
</evidence>
<dbReference type="GO" id="GO:0006508">
    <property type="term" value="P:proteolysis"/>
    <property type="evidence" value="ECO:0007669"/>
    <property type="project" value="UniProtKB-KW"/>
</dbReference>
<evidence type="ECO:0000259" key="8">
    <source>
        <dbReference type="Pfam" id="PF00082"/>
    </source>
</evidence>
<dbReference type="Proteomes" id="UP000734854">
    <property type="component" value="Unassembled WGS sequence"/>
</dbReference>
<dbReference type="AlphaFoldDB" id="A0A8J5H209"/>
<dbReference type="InterPro" id="IPR036852">
    <property type="entry name" value="Peptidase_S8/S53_dom_sf"/>
</dbReference>
<keyword evidence="5 7" id="KW-0720">Serine protease</keyword>
<dbReference type="Pfam" id="PF17766">
    <property type="entry name" value="fn3_6"/>
    <property type="match status" value="1"/>
</dbReference>
<feature type="domain" description="Inhibitor I9" evidence="9">
    <location>
        <begin position="19"/>
        <end position="75"/>
    </location>
</feature>
<dbReference type="CDD" id="cd04852">
    <property type="entry name" value="Peptidases_S8_3"/>
    <property type="match status" value="1"/>
</dbReference>
<evidence type="ECO:0000256" key="7">
    <source>
        <dbReference type="PROSITE-ProRule" id="PRU01240"/>
    </source>
</evidence>
<dbReference type="Pfam" id="PF00082">
    <property type="entry name" value="Peptidase_S8"/>
    <property type="match status" value="1"/>
</dbReference>
<dbReference type="EMBL" id="JACMSC010000008">
    <property type="protein sequence ID" value="KAG6511669.1"/>
    <property type="molecule type" value="Genomic_DNA"/>
</dbReference>
<reference evidence="11 12" key="1">
    <citation type="submission" date="2020-08" db="EMBL/GenBank/DDBJ databases">
        <title>Plant Genome Project.</title>
        <authorList>
            <person name="Zhang R.-G."/>
        </authorList>
    </citation>
    <scope>NUCLEOTIDE SEQUENCE [LARGE SCALE GENOMIC DNA]</scope>
    <source>
        <tissue evidence="11">Rhizome</tissue>
    </source>
</reference>
<evidence type="ECO:0000256" key="1">
    <source>
        <dbReference type="ARBA" id="ARBA00011073"/>
    </source>
</evidence>
<protein>
    <submittedName>
        <fullName evidence="11">Uncharacterized protein</fullName>
    </submittedName>
</protein>
<dbReference type="InterPro" id="IPR034197">
    <property type="entry name" value="Peptidases_S8_3"/>
</dbReference>
<evidence type="ECO:0000259" key="10">
    <source>
        <dbReference type="Pfam" id="PF17766"/>
    </source>
</evidence>
<accession>A0A8J5H209</accession>
<feature type="active site" description="Charge relay system" evidence="6 7">
    <location>
        <position position="473"/>
    </location>
</feature>
<evidence type="ECO:0000256" key="3">
    <source>
        <dbReference type="ARBA" id="ARBA00022729"/>
    </source>
</evidence>
<dbReference type="InterPro" id="IPR041469">
    <property type="entry name" value="Subtilisin-like_FN3"/>
</dbReference>
<dbReference type="Pfam" id="PF05922">
    <property type="entry name" value="Inhibitor_I9"/>
    <property type="match status" value="1"/>
</dbReference>
<keyword evidence="12" id="KW-1185">Reference proteome</keyword>
<evidence type="ECO:0000256" key="5">
    <source>
        <dbReference type="ARBA" id="ARBA00022825"/>
    </source>
</evidence>
<dbReference type="PANTHER" id="PTHR10795">
    <property type="entry name" value="PROPROTEIN CONVERTASE SUBTILISIN/KEXIN"/>
    <property type="match status" value="1"/>
</dbReference>
<dbReference type="Gene3D" id="3.50.30.30">
    <property type="match status" value="1"/>
</dbReference>
<dbReference type="Gene3D" id="3.30.70.80">
    <property type="entry name" value="Peptidase S8 propeptide/proteinase inhibitor I9"/>
    <property type="match status" value="1"/>
</dbReference>
<keyword evidence="2 7" id="KW-0645">Protease</keyword>
<organism evidence="11 12">
    <name type="scientific">Zingiber officinale</name>
    <name type="common">Ginger</name>
    <name type="synonym">Amomum zingiber</name>
    <dbReference type="NCBI Taxonomy" id="94328"/>
    <lineage>
        <taxon>Eukaryota</taxon>
        <taxon>Viridiplantae</taxon>
        <taxon>Streptophyta</taxon>
        <taxon>Embryophyta</taxon>
        <taxon>Tracheophyta</taxon>
        <taxon>Spermatophyta</taxon>
        <taxon>Magnoliopsida</taxon>
        <taxon>Liliopsida</taxon>
        <taxon>Zingiberales</taxon>
        <taxon>Zingiberaceae</taxon>
        <taxon>Zingiber</taxon>
    </lineage>
</organism>
<evidence type="ECO:0000256" key="4">
    <source>
        <dbReference type="ARBA" id="ARBA00022801"/>
    </source>
</evidence>
<dbReference type="InterPro" id="IPR000209">
    <property type="entry name" value="Peptidase_S8/S53_dom"/>
</dbReference>
<proteinExistence type="inferred from homology"/>
<dbReference type="SUPFAM" id="SSF52743">
    <property type="entry name" value="Subtilisin-like"/>
    <property type="match status" value="1"/>
</dbReference>
<dbReference type="InterPro" id="IPR037045">
    <property type="entry name" value="S8pro/Inhibitor_I9_sf"/>
</dbReference>
<dbReference type="Gene3D" id="3.40.50.200">
    <property type="entry name" value="Peptidase S8/S53 domain"/>
    <property type="match status" value="1"/>
</dbReference>
<evidence type="ECO:0000313" key="11">
    <source>
        <dbReference type="EMBL" id="KAG6511669.1"/>
    </source>
</evidence>
<comment type="caution">
    <text evidence="11">The sequence shown here is derived from an EMBL/GenBank/DDBJ whole genome shotgun (WGS) entry which is preliminary data.</text>
</comment>